<dbReference type="Proteomes" id="UP001162087">
    <property type="component" value="Chromosome 4"/>
</dbReference>
<dbReference type="InterPro" id="IPR012340">
    <property type="entry name" value="NA-bd_OB-fold"/>
</dbReference>
<protein>
    <submittedName>
        <fullName evidence="1">Uncharacterized protein</fullName>
    </submittedName>
</protein>
<organism evidence="1 2">
    <name type="scientific">Saccharomyces kudriavzevii (strain ATCC MYA-4449 / AS 2.2408 / CBS 8840 / NBRC 1802 / NCYC 2889)</name>
    <name type="common">Yeast</name>
    <dbReference type="NCBI Taxonomy" id="226230"/>
    <lineage>
        <taxon>Eukaryota</taxon>
        <taxon>Fungi</taxon>
        <taxon>Dikarya</taxon>
        <taxon>Ascomycota</taxon>
        <taxon>Saccharomycotina</taxon>
        <taxon>Saccharomycetes</taxon>
        <taxon>Saccharomycetales</taxon>
        <taxon>Saccharomycetaceae</taxon>
        <taxon>Saccharomyces</taxon>
    </lineage>
</organism>
<dbReference type="InterPro" id="IPR022966">
    <property type="entry name" value="RNase_II/R_CS"/>
</dbReference>
<dbReference type="InterPro" id="IPR041505">
    <property type="entry name" value="Dis3_CSD2"/>
</dbReference>
<dbReference type="Gene3D" id="2.40.50.700">
    <property type="match status" value="1"/>
</dbReference>
<dbReference type="PANTHER" id="PTHR23355">
    <property type="entry name" value="RIBONUCLEASE"/>
    <property type="match status" value="1"/>
</dbReference>
<evidence type="ECO:0000313" key="1">
    <source>
        <dbReference type="EMBL" id="CAI4058788.1"/>
    </source>
</evidence>
<reference evidence="1" key="1">
    <citation type="submission" date="2022-10" db="EMBL/GenBank/DDBJ databases">
        <authorList>
            <person name="Byrne P K."/>
        </authorList>
    </citation>
    <scope>NUCLEOTIDE SEQUENCE</scope>
    <source>
        <strain evidence="1">IFO1802</strain>
    </source>
</reference>
<sequence>MSKNSSMNNNNRSQESNNMYVQTTGGGKNTPKQIHVAHRRSQSELTNLMIEQFTLQKQLEQVQAQQQQLIAQQQQLAQQTGQYLSGNSGSGNHFTPQPPQPHYNSNSNSPNMSASGSRSRTHSRNNSGYYHGSHDNNGNNNPGSNSHRKTSSQSSIYGHSRRHSLGLNEAKKAAAEEQAKRISGGEAGVTVKIDSVQPDNSSGSTAEQSEFKFPPPPSTNQGHRRATSNLSPPSFKFPPNSHGDNDDEFIATSSTHRRSKTRNNEYSPGINSNWRNQSQQSQQQLSPFRHRGSNSRDYNSFNTLEPPAIFQQGHKHRASNSSVHSFSSQGNNNGGGGGRKSLFAPYLPQANIPELIQEGRLVAGILRVNKKNRSDAWVSTDGALDADIYICGSKDRNRALEGDLVAVELLVVDDVWESKKEKEEKKRRKDASMQHDIIPLNSSDDYHNDASATAATSNNFLSSPSSSDSLNRDDSSVRRNRSSTINNDSDALSSPTKTGVKRRSSLKQRPTQKKNDDVEVEGQSLLLVEEEEINDKYKPLYAGHVVAVLDRIPGQLFSGTLGLLRPSQQANNDNNKPPQSPKIAWFKPTDKKVPLIAIPTELAPKDFVENADKYSEKLFVASIKRWPITSLHPFGILVSELGDIHDPNTEIDSILRDNNFLSNEYLDQKNPQKEKSSFQPLPLTVESLENRKNFTDANEYNILAISELGWVSEFALHVKNNGDGTLELGCHIVDVTSHIEEGSSVDRRARKRSSAVFMPQKLVNLLPQSFNDELSLAPGKESATISVVYTLDSSTLRIKTTWVGESIISPLSVLSLEQLNEKLSIGNSDSYLSSVQEIARSFYARRINDPEAKLLPTLSLLESSDDEKVKVDLNILDRTLGFVVINEIKRKVNATVAERIYTKLGDLALLRRQMQPIATKMASFRKKIQNFGYDFDVSTADELIKAVLKIKDDDVRVGIEILLFKTMPRARYFIAGKVDPDQYGHYALNLPIYTHFTAPMRRYADHVVHRQLKSVIHDVPYTEDMEALKITSEYCNFKKDCAYQAQEQAIHLLLCKTINDMGNTTGQLLTVATVLQVYESSFDVFIPEFGIEKRVHGDQLPLIKAEFDGTNRVLELHWQPGVDSATFIPPDEKNPKSYRNSIKNKFRSTAAEIANIELDKEAEAQSLISDPLSRELSDLHLTVPSLRLPSAGNTKQNALDKFISTTETRIENDNYIQEIHELQKIPILLRAEIGMALPCLTVRALNPFMRRE</sequence>
<dbReference type="InterPro" id="IPR041093">
    <property type="entry name" value="Dis3l2-like_C"/>
</dbReference>
<dbReference type="PANTHER" id="PTHR23355:SF9">
    <property type="entry name" value="DIS3-LIKE EXONUCLEASE 2"/>
    <property type="match status" value="1"/>
</dbReference>
<dbReference type="Pfam" id="PF00773">
    <property type="entry name" value="RNB"/>
    <property type="match status" value="1"/>
</dbReference>
<accession>A0AA35JET6</accession>
<evidence type="ECO:0000313" key="2">
    <source>
        <dbReference type="Proteomes" id="UP001162087"/>
    </source>
</evidence>
<dbReference type="Gene3D" id="2.40.50.140">
    <property type="entry name" value="Nucleic acid-binding proteins"/>
    <property type="match status" value="1"/>
</dbReference>
<dbReference type="GO" id="GO:0006402">
    <property type="term" value="P:mRNA catabolic process"/>
    <property type="evidence" value="ECO:0007669"/>
    <property type="project" value="TreeGrafter"/>
</dbReference>
<dbReference type="InterPro" id="IPR050180">
    <property type="entry name" value="RNR_Ribonuclease"/>
</dbReference>
<dbReference type="GO" id="GO:0000932">
    <property type="term" value="C:P-body"/>
    <property type="evidence" value="ECO:0007669"/>
    <property type="project" value="TreeGrafter"/>
</dbReference>
<gene>
    <name evidence="1" type="primary">SKDI04G5040</name>
    <name evidence="1" type="ORF">SKDI_04G5040</name>
</gene>
<dbReference type="InterPro" id="IPR001900">
    <property type="entry name" value="RNase_II/R"/>
</dbReference>
<dbReference type="Gene3D" id="2.40.50.690">
    <property type="match status" value="1"/>
</dbReference>
<dbReference type="OrthoDB" id="372421at2759"/>
<dbReference type="SUPFAM" id="SSF50249">
    <property type="entry name" value="Nucleic acid-binding proteins"/>
    <property type="match status" value="2"/>
</dbReference>
<keyword evidence="2" id="KW-1185">Reference proteome</keyword>
<dbReference type="EMBL" id="OX365899">
    <property type="protein sequence ID" value="CAI4058788.1"/>
    <property type="molecule type" value="Genomic_DNA"/>
</dbReference>
<dbReference type="GO" id="GO:0000175">
    <property type="term" value="F:3'-5'-RNA exonuclease activity"/>
    <property type="evidence" value="ECO:0007669"/>
    <property type="project" value="TreeGrafter"/>
</dbReference>
<dbReference type="Pfam" id="PF17849">
    <property type="entry name" value="OB_Dis3"/>
    <property type="match status" value="1"/>
</dbReference>
<dbReference type="GO" id="GO:0003723">
    <property type="term" value="F:RNA binding"/>
    <property type="evidence" value="ECO:0007669"/>
    <property type="project" value="InterPro"/>
</dbReference>
<dbReference type="Pfam" id="PF17877">
    <property type="entry name" value="Dis3l2_C_term"/>
    <property type="match status" value="1"/>
</dbReference>
<dbReference type="PROSITE" id="PS01175">
    <property type="entry name" value="RIBONUCLEASE_II"/>
    <property type="match status" value="1"/>
</dbReference>
<name>A0AA35JET6_SACK1</name>
<proteinExistence type="predicted"/>
<dbReference type="SMART" id="SM00955">
    <property type="entry name" value="RNB"/>
    <property type="match status" value="1"/>
</dbReference>